<evidence type="ECO:0000313" key="1">
    <source>
        <dbReference type="EMBL" id="KAK3771031.1"/>
    </source>
</evidence>
<keyword evidence="2" id="KW-1185">Reference proteome</keyword>
<evidence type="ECO:0000313" key="2">
    <source>
        <dbReference type="Proteomes" id="UP001283361"/>
    </source>
</evidence>
<dbReference type="EMBL" id="JAWDGP010003778">
    <property type="protein sequence ID" value="KAK3771031.1"/>
    <property type="molecule type" value="Genomic_DNA"/>
</dbReference>
<dbReference type="Proteomes" id="UP001283361">
    <property type="component" value="Unassembled WGS sequence"/>
</dbReference>
<accession>A0AAE1DHR7</accession>
<comment type="caution">
    <text evidence="1">The sequence shown here is derived from an EMBL/GenBank/DDBJ whole genome shotgun (WGS) entry which is preliminary data.</text>
</comment>
<reference evidence="1" key="1">
    <citation type="journal article" date="2023" name="G3 (Bethesda)">
        <title>A reference genome for the long-term kleptoplast-retaining sea slug Elysia crispata morphotype clarki.</title>
        <authorList>
            <person name="Eastman K.E."/>
            <person name="Pendleton A.L."/>
            <person name="Shaikh M.A."/>
            <person name="Suttiyut T."/>
            <person name="Ogas R."/>
            <person name="Tomko P."/>
            <person name="Gavelis G."/>
            <person name="Widhalm J.R."/>
            <person name="Wisecaver J.H."/>
        </authorList>
    </citation>
    <scope>NUCLEOTIDE SEQUENCE</scope>
    <source>
        <strain evidence="1">ECLA1</strain>
    </source>
</reference>
<protein>
    <submittedName>
        <fullName evidence="1">Uncharacterized protein</fullName>
    </submittedName>
</protein>
<sequence length="105" mass="11597">MFGTLAVWRIGLGVPVRSGGLGWVYLSGLEDWAGCTCQVWRIELGVPVRSGGLSWVYLSGLEEFQTASQFPVNDVSGLHNRSRINVRHLVVVMVSYCWGVATQQE</sequence>
<proteinExistence type="predicted"/>
<gene>
    <name evidence="1" type="ORF">RRG08_002079</name>
</gene>
<dbReference type="AlphaFoldDB" id="A0AAE1DHR7"/>
<organism evidence="1 2">
    <name type="scientific">Elysia crispata</name>
    <name type="common">lettuce slug</name>
    <dbReference type="NCBI Taxonomy" id="231223"/>
    <lineage>
        <taxon>Eukaryota</taxon>
        <taxon>Metazoa</taxon>
        <taxon>Spiralia</taxon>
        <taxon>Lophotrochozoa</taxon>
        <taxon>Mollusca</taxon>
        <taxon>Gastropoda</taxon>
        <taxon>Heterobranchia</taxon>
        <taxon>Euthyneura</taxon>
        <taxon>Panpulmonata</taxon>
        <taxon>Sacoglossa</taxon>
        <taxon>Placobranchoidea</taxon>
        <taxon>Plakobranchidae</taxon>
        <taxon>Elysia</taxon>
    </lineage>
</organism>
<name>A0AAE1DHR7_9GAST</name>